<dbReference type="PANTHER" id="PTHR18945">
    <property type="entry name" value="NEUROTRANSMITTER GATED ION CHANNEL"/>
    <property type="match status" value="1"/>
</dbReference>
<dbReference type="InterPro" id="IPR038050">
    <property type="entry name" value="Neuro_actylchol_rec"/>
</dbReference>
<sequence length="427" mass="47831">MFEIVEALFTTDATTLRSTNLKDATYDPVVRPAETINVKAGFSLFSIDTVDTAQQSLTVTGWITLTWNDYRLAWQPSSFGGIKEIHVLPSEVWKPEVIIINSVADRGVIHDDNLQLTVTYTGDVLWEPPGLYSTHCEIDITYYPFDRQKCIIEMTSWSMTKDHLELDHASDDIDTEDFRIDGEWNLYRTSVEDKDLPDTKPDGTVETFSQLDFILVLERRPAFYAINYLLPIIAASFLSCVVFLVPMHSKEKVSFILTLILSIAVLLTLIASVLPHTSLTTSVLGIYLATTMFLSVISAVITVLLLIILHNNEKIDVTSSFYKLTIIISCAGCKRGSKNRSVGSKVVPNGTFPSKKNKQLMEAKKETEQKAIETSVSTDECKKKAYTWTEVASIWDRFCFWTFLALTCITTISFLVALGVGAVLNDV</sequence>
<name>A0ABD3UZW5_SINWO</name>
<dbReference type="InterPro" id="IPR006029">
    <property type="entry name" value="Neurotrans-gated_channel_TM"/>
</dbReference>
<evidence type="ECO:0000313" key="8">
    <source>
        <dbReference type="EMBL" id="KAL3854934.1"/>
    </source>
</evidence>
<dbReference type="Pfam" id="PF02931">
    <property type="entry name" value="Neur_chan_LBD"/>
    <property type="match status" value="1"/>
</dbReference>
<keyword evidence="3 5" id="KW-1133">Transmembrane helix</keyword>
<accession>A0ABD3UZW5</accession>
<evidence type="ECO:0000259" key="7">
    <source>
        <dbReference type="Pfam" id="PF02932"/>
    </source>
</evidence>
<dbReference type="InterPro" id="IPR006201">
    <property type="entry name" value="Neur_channel"/>
</dbReference>
<protein>
    <recommendedName>
        <fullName evidence="10">Neuronal acetylcholine receptor subunit alpha-6</fullName>
    </recommendedName>
</protein>
<dbReference type="Gene3D" id="2.70.170.10">
    <property type="entry name" value="Neurotransmitter-gated ion-channel ligand-binding domain"/>
    <property type="match status" value="1"/>
</dbReference>
<dbReference type="PRINTS" id="PR00252">
    <property type="entry name" value="NRIONCHANNEL"/>
</dbReference>
<dbReference type="Gene3D" id="1.20.58.390">
    <property type="entry name" value="Neurotransmitter-gated ion-channel transmembrane domain"/>
    <property type="match status" value="1"/>
</dbReference>
<dbReference type="InterPro" id="IPR036734">
    <property type="entry name" value="Neur_chan_lig-bd_sf"/>
</dbReference>
<evidence type="ECO:0008006" key="10">
    <source>
        <dbReference type="Google" id="ProtNLM"/>
    </source>
</evidence>
<comment type="caution">
    <text evidence="8">The sequence shown here is derived from an EMBL/GenBank/DDBJ whole genome shotgun (WGS) entry which is preliminary data.</text>
</comment>
<evidence type="ECO:0000256" key="2">
    <source>
        <dbReference type="ARBA" id="ARBA00022692"/>
    </source>
</evidence>
<feature type="transmembrane region" description="Helical" evidence="5">
    <location>
        <begin position="222"/>
        <end position="246"/>
    </location>
</feature>
<organism evidence="8 9">
    <name type="scientific">Sinanodonta woodiana</name>
    <name type="common">Chinese pond mussel</name>
    <name type="synonym">Anodonta woodiana</name>
    <dbReference type="NCBI Taxonomy" id="1069815"/>
    <lineage>
        <taxon>Eukaryota</taxon>
        <taxon>Metazoa</taxon>
        <taxon>Spiralia</taxon>
        <taxon>Lophotrochozoa</taxon>
        <taxon>Mollusca</taxon>
        <taxon>Bivalvia</taxon>
        <taxon>Autobranchia</taxon>
        <taxon>Heteroconchia</taxon>
        <taxon>Palaeoheterodonta</taxon>
        <taxon>Unionida</taxon>
        <taxon>Unionoidea</taxon>
        <taxon>Unionidae</taxon>
        <taxon>Unioninae</taxon>
        <taxon>Sinanodonta</taxon>
    </lineage>
</organism>
<dbReference type="CDD" id="cd18989">
    <property type="entry name" value="LGIC_ECD_cation"/>
    <property type="match status" value="1"/>
</dbReference>
<evidence type="ECO:0000256" key="5">
    <source>
        <dbReference type="RuleBase" id="RU000687"/>
    </source>
</evidence>
<proteinExistence type="inferred from homology"/>
<dbReference type="SUPFAM" id="SSF63712">
    <property type="entry name" value="Nicotinic receptor ligand binding domain-like"/>
    <property type="match status" value="1"/>
</dbReference>
<dbReference type="SUPFAM" id="SSF90112">
    <property type="entry name" value="Neurotransmitter-gated ion-channel transmembrane pore"/>
    <property type="match status" value="1"/>
</dbReference>
<keyword evidence="2 5" id="KW-0812">Transmembrane</keyword>
<feature type="domain" description="Neurotransmitter-gated ion-channel transmembrane" evidence="7">
    <location>
        <begin position="229"/>
        <end position="313"/>
    </location>
</feature>
<feature type="transmembrane region" description="Helical" evidence="5">
    <location>
        <begin position="398"/>
        <end position="424"/>
    </location>
</feature>
<dbReference type="AlphaFoldDB" id="A0ABD3UZW5"/>
<dbReference type="Pfam" id="PF02932">
    <property type="entry name" value="Neur_chan_memb"/>
    <property type="match status" value="1"/>
</dbReference>
<dbReference type="GO" id="GO:0034220">
    <property type="term" value="P:monoatomic ion transmembrane transport"/>
    <property type="evidence" value="ECO:0007669"/>
    <property type="project" value="UniProtKB-KW"/>
</dbReference>
<evidence type="ECO:0000256" key="1">
    <source>
        <dbReference type="ARBA" id="ARBA00004141"/>
    </source>
</evidence>
<keyword evidence="5" id="KW-0406">Ion transport</keyword>
<evidence type="ECO:0000259" key="6">
    <source>
        <dbReference type="Pfam" id="PF02931"/>
    </source>
</evidence>
<keyword evidence="9" id="KW-1185">Reference proteome</keyword>
<dbReference type="GO" id="GO:0016020">
    <property type="term" value="C:membrane"/>
    <property type="evidence" value="ECO:0007669"/>
    <property type="project" value="UniProtKB-SubCell"/>
</dbReference>
<dbReference type="PROSITE" id="PS00236">
    <property type="entry name" value="NEUROTR_ION_CHANNEL"/>
    <property type="match status" value="1"/>
</dbReference>
<evidence type="ECO:0000256" key="4">
    <source>
        <dbReference type="ARBA" id="ARBA00023136"/>
    </source>
</evidence>
<comment type="similarity">
    <text evidence="5">Belongs to the ligand-gated ion channel (TC 1.A.9) family.</text>
</comment>
<evidence type="ECO:0000313" key="9">
    <source>
        <dbReference type="Proteomes" id="UP001634394"/>
    </source>
</evidence>
<reference evidence="8 9" key="1">
    <citation type="submission" date="2024-11" db="EMBL/GenBank/DDBJ databases">
        <title>Chromosome-level genome assembly of the freshwater bivalve Anodonta woodiana.</title>
        <authorList>
            <person name="Chen X."/>
        </authorList>
    </citation>
    <scope>NUCLEOTIDE SEQUENCE [LARGE SCALE GENOMIC DNA]</scope>
    <source>
        <strain evidence="8">MN2024</strain>
        <tissue evidence="8">Gills</tissue>
    </source>
</reference>
<feature type="transmembrane region" description="Helical" evidence="5">
    <location>
        <begin position="286"/>
        <end position="309"/>
    </location>
</feature>
<dbReference type="EMBL" id="JBJQND010000014">
    <property type="protein sequence ID" value="KAL3854934.1"/>
    <property type="molecule type" value="Genomic_DNA"/>
</dbReference>
<feature type="transmembrane region" description="Helical" evidence="5">
    <location>
        <begin position="253"/>
        <end position="274"/>
    </location>
</feature>
<keyword evidence="5" id="KW-0407">Ion channel</keyword>
<dbReference type="InterPro" id="IPR018000">
    <property type="entry name" value="Neurotransmitter_ion_chnl_CS"/>
</dbReference>
<dbReference type="CDD" id="cd19051">
    <property type="entry name" value="LGIC_TM_cation"/>
    <property type="match status" value="1"/>
</dbReference>
<evidence type="ECO:0000256" key="3">
    <source>
        <dbReference type="ARBA" id="ARBA00022989"/>
    </source>
</evidence>
<feature type="domain" description="Neurotransmitter-gated ion-channel ligand-binding" evidence="6">
    <location>
        <begin position="24"/>
        <end position="221"/>
    </location>
</feature>
<comment type="subcellular location">
    <subcellularLocation>
        <location evidence="1">Membrane</location>
        <topology evidence="1">Multi-pass membrane protein</topology>
    </subcellularLocation>
</comment>
<keyword evidence="5" id="KW-0813">Transport</keyword>
<keyword evidence="4 5" id="KW-0472">Membrane</keyword>
<dbReference type="InterPro" id="IPR006202">
    <property type="entry name" value="Neur_chan_lig-bd"/>
</dbReference>
<dbReference type="InterPro" id="IPR036719">
    <property type="entry name" value="Neuro-gated_channel_TM_sf"/>
</dbReference>
<gene>
    <name evidence="8" type="ORF">ACJMK2_014169</name>
</gene>
<dbReference type="FunFam" id="2.70.170.10:FF:000028">
    <property type="entry name" value="AcetylCholine Receptor"/>
    <property type="match status" value="1"/>
</dbReference>
<dbReference type="Proteomes" id="UP001634394">
    <property type="component" value="Unassembled WGS sequence"/>
</dbReference>